<dbReference type="Pfam" id="PF00005">
    <property type="entry name" value="ABC_tran"/>
    <property type="match status" value="1"/>
</dbReference>
<keyword evidence="2" id="KW-0813">Transport</keyword>
<accession>A0A5J6RJZ9</accession>
<dbReference type="GO" id="GO:0042626">
    <property type="term" value="F:ATPase-coupled transmembrane transporter activity"/>
    <property type="evidence" value="ECO:0007669"/>
    <property type="project" value="TreeGrafter"/>
</dbReference>
<dbReference type="OrthoDB" id="9782163at2"/>
<dbReference type="Proteomes" id="UP000305417">
    <property type="component" value="Unassembled WGS sequence"/>
</dbReference>
<evidence type="ECO:0000313" key="6">
    <source>
        <dbReference type="EMBL" id="QKJ27151.1"/>
    </source>
</evidence>
<dbReference type="Gene3D" id="3.40.50.300">
    <property type="entry name" value="P-loop containing nucleotide triphosphate hydrolases"/>
    <property type="match status" value="1"/>
</dbReference>
<comment type="similarity">
    <text evidence="1">Belongs to the ABC transporter superfamily.</text>
</comment>
<dbReference type="GO" id="GO:0043190">
    <property type="term" value="C:ATP-binding cassette (ABC) transporter complex"/>
    <property type="evidence" value="ECO:0007669"/>
    <property type="project" value="TreeGrafter"/>
</dbReference>
<protein>
    <submittedName>
        <fullName evidence="7">ABC transporter ATP-binding protein</fullName>
    </submittedName>
    <submittedName>
        <fullName evidence="6">Cobalt/nickel ECF transporter CbiMNQO, A component, ATP-binding protein CbiO</fullName>
    </submittedName>
</protein>
<evidence type="ECO:0000259" key="5">
    <source>
        <dbReference type="PROSITE" id="PS50893"/>
    </source>
</evidence>
<evidence type="ECO:0000313" key="9">
    <source>
        <dbReference type="Proteomes" id="UP000509513"/>
    </source>
</evidence>
<dbReference type="STRING" id="1442598.GCA_000522465_00774"/>
<dbReference type="PANTHER" id="PTHR43553:SF24">
    <property type="entry name" value="ENERGY-COUPLING FACTOR TRANSPORTER ATP-BINDING PROTEIN ECFA1"/>
    <property type="match status" value="1"/>
</dbReference>
<dbReference type="CDD" id="cd03225">
    <property type="entry name" value="ABC_cobalt_CbiO_domain1"/>
    <property type="match status" value="1"/>
</dbReference>
<dbReference type="AlphaFoldDB" id="A0A5J6RJZ9"/>
<dbReference type="SMART" id="SM00382">
    <property type="entry name" value="AAA"/>
    <property type="match status" value="1"/>
</dbReference>
<keyword evidence="4 6" id="KW-0067">ATP-binding</keyword>
<dbReference type="InterPro" id="IPR003439">
    <property type="entry name" value="ABC_transporter-like_ATP-bd"/>
</dbReference>
<name>A0A5J6RJZ9_9BACT</name>
<reference evidence="6 9" key="2">
    <citation type="submission" date="2020-05" db="EMBL/GenBank/DDBJ databases">
        <title>Complete genome sequencing of Campylobacter and Arcobacter type strains.</title>
        <authorList>
            <person name="Miller W.G."/>
            <person name="Yee E."/>
        </authorList>
    </citation>
    <scope>NUCLEOTIDE SEQUENCE [LARGE SCALE GENOMIC DNA]</scope>
    <source>
        <strain evidence="6 9">LMG 21996</strain>
    </source>
</reference>
<dbReference type="InterPro" id="IPR015856">
    <property type="entry name" value="ABC_transpr_CbiO/EcfA_su"/>
</dbReference>
<dbReference type="GO" id="GO:0005524">
    <property type="term" value="F:ATP binding"/>
    <property type="evidence" value="ECO:0007669"/>
    <property type="project" value="UniProtKB-KW"/>
</dbReference>
<evidence type="ECO:0000256" key="3">
    <source>
        <dbReference type="ARBA" id="ARBA00022741"/>
    </source>
</evidence>
<gene>
    <name evidence="6" type="primary">cbiO</name>
    <name evidence="6" type="ORF">ACBT_1242</name>
    <name evidence="7" type="ORF">FE247_09495</name>
</gene>
<feature type="domain" description="ABC transporter" evidence="5">
    <location>
        <begin position="5"/>
        <end position="232"/>
    </location>
</feature>
<evidence type="ECO:0000256" key="4">
    <source>
        <dbReference type="ARBA" id="ARBA00022840"/>
    </source>
</evidence>
<dbReference type="PROSITE" id="PS50893">
    <property type="entry name" value="ABC_TRANSPORTER_2"/>
    <property type="match status" value="1"/>
</dbReference>
<dbReference type="InterPro" id="IPR027417">
    <property type="entry name" value="P-loop_NTPase"/>
</dbReference>
<reference evidence="7 8" key="1">
    <citation type="submission" date="2019-05" db="EMBL/GenBank/DDBJ databases">
        <title>Arcobacter cibarius and Arcobacter thereius providing challenges in identification an antibiotic susceptibility and Quinolone resistance.</title>
        <authorList>
            <person name="Busch A."/>
            <person name="Hanel I."/>
            <person name="Hotzel H."/>
            <person name="Tomaso H."/>
        </authorList>
    </citation>
    <scope>NUCLEOTIDE SEQUENCE [LARGE SCALE GENOMIC DNA]</scope>
    <source>
        <strain evidence="7 8">16CS0831-2</strain>
    </source>
</reference>
<dbReference type="Proteomes" id="UP000509513">
    <property type="component" value="Chromosome"/>
</dbReference>
<evidence type="ECO:0000256" key="1">
    <source>
        <dbReference type="ARBA" id="ARBA00005417"/>
    </source>
</evidence>
<dbReference type="PANTHER" id="PTHR43553">
    <property type="entry name" value="HEAVY METAL TRANSPORTER"/>
    <property type="match status" value="1"/>
</dbReference>
<organism evidence="6 9">
    <name type="scientific">Aliarcobacter cibarius</name>
    <dbReference type="NCBI Taxonomy" id="255507"/>
    <lineage>
        <taxon>Bacteria</taxon>
        <taxon>Pseudomonadati</taxon>
        <taxon>Campylobacterota</taxon>
        <taxon>Epsilonproteobacteria</taxon>
        <taxon>Campylobacterales</taxon>
        <taxon>Arcobacteraceae</taxon>
        <taxon>Aliarcobacter</taxon>
    </lineage>
</organism>
<keyword evidence="8" id="KW-1185">Reference proteome</keyword>
<sequence length="232" mass="26462">MSCSMNLKNISYKKNNNYLFKNINLNLGHKEKMAIIGQNGVGKSTLIKIIAGLEEPTNGEITLFHNQIKNKKDFEKYRDEIGYLPQDVSNFFLCITVIEDIMFSLLTLGVDKKEAYSKSVNILKILNIIHLENRVIYELSGGEQKIVALAAILVKEPKILLLDEPTNALDEESEKKVLSILNSIEKSMIIVSHHKSFIQKLVSKIYKLEDKTLKNEPIYTHFYTQHSVVHGL</sequence>
<dbReference type="EMBL" id="VBUC01000028">
    <property type="protein sequence ID" value="TLS96653.1"/>
    <property type="molecule type" value="Genomic_DNA"/>
</dbReference>
<proteinExistence type="inferred from homology"/>
<evidence type="ECO:0000313" key="7">
    <source>
        <dbReference type="EMBL" id="TLS96653.1"/>
    </source>
</evidence>
<dbReference type="GO" id="GO:0016887">
    <property type="term" value="F:ATP hydrolysis activity"/>
    <property type="evidence" value="ECO:0007669"/>
    <property type="project" value="InterPro"/>
</dbReference>
<dbReference type="RefSeq" id="WP_024774916.1">
    <property type="nucleotide sequence ID" value="NZ_CP043857.1"/>
</dbReference>
<dbReference type="SUPFAM" id="SSF52540">
    <property type="entry name" value="P-loop containing nucleoside triphosphate hydrolases"/>
    <property type="match status" value="1"/>
</dbReference>
<evidence type="ECO:0000313" key="8">
    <source>
        <dbReference type="Proteomes" id="UP000305417"/>
    </source>
</evidence>
<evidence type="ECO:0000256" key="2">
    <source>
        <dbReference type="ARBA" id="ARBA00022448"/>
    </source>
</evidence>
<dbReference type="InterPro" id="IPR003593">
    <property type="entry name" value="AAA+_ATPase"/>
</dbReference>
<keyword evidence="3" id="KW-0547">Nucleotide-binding</keyword>
<dbReference type="KEGG" id="acib:ACBT_1242"/>
<dbReference type="EMBL" id="CP054051">
    <property type="protein sequence ID" value="QKJ27151.1"/>
    <property type="molecule type" value="Genomic_DNA"/>
</dbReference>
<dbReference type="InterPro" id="IPR050095">
    <property type="entry name" value="ECF_ABC_transporter_ATP-bd"/>
</dbReference>